<dbReference type="RefSeq" id="WP_084650602.1">
    <property type="nucleotide sequence ID" value="NZ_FRDI01000004.1"/>
</dbReference>
<dbReference type="InterPro" id="IPR053147">
    <property type="entry name" value="Hsp_HslJ-like"/>
</dbReference>
<evidence type="ECO:0000313" key="3">
    <source>
        <dbReference type="EMBL" id="SHN59692.1"/>
    </source>
</evidence>
<gene>
    <name evidence="3" type="ORF">SAMN02745728_01040</name>
</gene>
<dbReference type="PROSITE" id="PS51257">
    <property type="entry name" value="PROKAR_LIPOPROTEIN"/>
    <property type="match status" value="1"/>
</dbReference>
<name>A0A1M7SMJ6_9BACT</name>
<dbReference type="Gene3D" id="2.40.128.270">
    <property type="match status" value="1"/>
</dbReference>
<sequence length="145" mass="16162">MMKKYLSLLSVMLVSVFLVSCASTQNQGYVLDKQKLSKRSFALVSVNGKEIKIEKAPTLEFDENLGIFGGICNRFFGQAELKDSVLTAKQLMSTNMFCAESGLMDLESKFFQMLASGAKITMQKDRLTLIQGDNTLVYAFKGFIK</sequence>
<feature type="domain" description="DUF306" evidence="2">
    <location>
        <begin position="34"/>
        <end position="138"/>
    </location>
</feature>
<feature type="signal peptide" evidence="1">
    <location>
        <begin position="1"/>
        <end position="22"/>
    </location>
</feature>
<evidence type="ECO:0000256" key="1">
    <source>
        <dbReference type="SAM" id="SignalP"/>
    </source>
</evidence>
<accession>A0A1M7SMJ6</accession>
<dbReference type="Pfam" id="PF03724">
    <property type="entry name" value="META"/>
    <property type="match status" value="1"/>
</dbReference>
<dbReference type="InterPro" id="IPR038670">
    <property type="entry name" value="HslJ-like_sf"/>
</dbReference>
<dbReference type="PANTHER" id="PTHR35535">
    <property type="entry name" value="HEAT SHOCK PROTEIN HSLJ"/>
    <property type="match status" value="1"/>
</dbReference>
<keyword evidence="4" id="KW-1185">Reference proteome</keyword>
<protein>
    <submittedName>
        <fullName evidence="3">Heat shock protein HslJ</fullName>
    </submittedName>
</protein>
<dbReference type="STRING" id="1121455.SAMN02745728_01040"/>
<dbReference type="InterPro" id="IPR005184">
    <property type="entry name" value="DUF306_Meta_HslJ"/>
</dbReference>
<evidence type="ECO:0000259" key="2">
    <source>
        <dbReference type="Pfam" id="PF03724"/>
    </source>
</evidence>
<evidence type="ECO:0000313" key="4">
    <source>
        <dbReference type="Proteomes" id="UP000186469"/>
    </source>
</evidence>
<dbReference type="EMBL" id="FRDI01000004">
    <property type="protein sequence ID" value="SHN59692.1"/>
    <property type="molecule type" value="Genomic_DNA"/>
</dbReference>
<keyword evidence="1" id="KW-0732">Signal</keyword>
<dbReference type="OrthoDB" id="423130at2"/>
<dbReference type="PANTHER" id="PTHR35535:SF1">
    <property type="entry name" value="HEAT SHOCK PROTEIN HSLJ"/>
    <property type="match status" value="1"/>
</dbReference>
<dbReference type="Proteomes" id="UP000186469">
    <property type="component" value="Unassembled WGS sequence"/>
</dbReference>
<organism evidence="3 4">
    <name type="scientific">Desulfovibrio litoralis DSM 11393</name>
    <dbReference type="NCBI Taxonomy" id="1121455"/>
    <lineage>
        <taxon>Bacteria</taxon>
        <taxon>Pseudomonadati</taxon>
        <taxon>Thermodesulfobacteriota</taxon>
        <taxon>Desulfovibrionia</taxon>
        <taxon>Desulfovibrionales</taxon>
        <taxon>Desulfovibrionaceae</taxon>
        <taxon>Desulfovibrio</taxon>
    </lineage>
</organism>
<feature type="chain" id="PRO_5012929613" evidence="1">
    <location>
        <begin position="23"/>
        <end position="145"/>
    </location>
</feature>
<proteinExistence type="predicted"/>
<keyword evidence="3" id="KW-0346">Stress response</keyword>
<dbReference type="AlphaFoldDB" id="A0A1M7SMJ6"/>
<reference evidence="3 4" key="1">
    <citation type="submission" date="2016-12" db="EMBL/GenBank/DDBJ databases">
        <authorList>
            <person name="Song W.-J."/>
            <person name="Kurnit D.M."/>
        </authorList>
    </citation>
    <scope>NUCLEOTIDE SEQUENCE [LARGE SCALE GENOMIC DNA]</scope>
    <source>
        <strain evidence="3 4">DSM 11393</strain>
    </source>
</reference>